<comment type="similarity">
    <text evidence="8">Belongs to the COQ7 family.</text>
</comment>
<feature type="binding site" evidence="8">
    <location>
        <position position="47"/>
    </location>
    <ligand>
        <name>Fe cation</name>
        <dbReference type="ChEBI" id="CHEBI:24875"/>
        <label>1</label>
    </ligand>
</feature>
<dbReference type="GO" id="GO:2000377">
    <property type="term" value="P:regulation of reactive oxygen species metabolic process"/>
    <property type="evidence" value="ECO:0007669"/>
    <property type="project" value="TreeGrafter"/>
</dbReference>
<evidence type="ECO:0000256" key="8">
    <source>
        <dbReference type="HAMAP-Rule" id="MF_03194"/>
    </source>
</evidence>
<dbReference type="AlphaFoldDB" id="A0A9D4RDW3"/>
<dbReference type="GO" id="GO:0016709">
    <property type="term" value="F:oxidoreductase activity, acting on paired donors, with incorporation or reduction of molecular oxygen, NAD(P)H as one donor, and incorporation of one atom of oxygen"/>
    <property type="evidence" value="ECO:0007669"/>
    <property type="project" value="UniProtKB-UniRule"/>
</dbReference>
<dbReference type="GO" id="GO:0046872">
    <property type="term" value="F:metal ion binding"/>
    <property type="evidence" value="ECO:0007669"/>
    <property type="project" value="UniProtKB-KW"/>
</dbReference>
<comment type="pathway">
    <text evidence="1 8">Cofactor biosynthesis; ubiquinone biosynthesis.</text>
</comment>
<feature type="binding site" evidence="8">
    <location>
        <position position="77"/>
    </location>
    <ligand>
        <name>Fe cation</name>
        <dbReference type="ChEBI" id="CHEBI:24875"/>
        <label>1</label>
    </ligand>
</feature>
<dbReference type="EC" id="1.14.99.60" evidence="8"/>
<proteinExistence type="inferred from homology"/>
<feature type="binding site" evidence="8">
    <location>
        <position position="80"/>
    </location>
    <ligand>
        <name>Fe cation</name>
        <dbReference type="ChEBI" id="CHEBI:24875"/>
        <label>1</label>
    </ligand>
</feature>
<dbReference type="GO" id="GO:0006744">
    <property type="term" value="P:ubiquinone biosynthetic process"/>
    <property type="evidence" value="ECO:0007669"/>
    <property type="project" value="UniProtKB-UniRule"/>
</dbReference>
<comment type="function">
    <text evidence="8">Catalyzes the hydroxylation of 2-polyprenyl-3-methyl-6-methoxy-1,4-benzoquinol (DMQH2) during ubiquinone biosynthesis. Has also a structural role in the COQ enzyme complex, stabilizing other COQ polypeptides. Involved in lifespan determination in a ubiquinone-independent manner.</text>
</comment>
<evidence type="ECO:0000256" key="2">
    <source>
        <dbReference type="ARBA" id="ARBA00022688"/>
    </source>
</evidence>
<comment type="catalytic activity">
    <reaction evidence="8">
        <text>a 5-methoxy-2-methyl-3-(all-trans-polyprenyl)benzene-1,4-diol + AH2 + O2 = a 3-demethylubiquinol + A + H2O</text>
        <dbReference type="Rhea" id="RHEA:50908"/>
        <dbReference type="Rhea" id="RHEA-COMP:10859"/>
        <dbReference type="Rhea" id="RHEA-COMP:10914"/>
        <dbReference type="ChEBI" id="CHEBI:13193"/>
        <dbReference type="ChEBI" id="CHEBI:15377"/>
        <dbReference type="ChEBI" id="CHEBI:15379"/>
        <dbReference type="ChEBI" id="CHEBI:17499"/>
        <dbReference type="ChEBI" id="CHEBI:84167"/>
        <dbReference type="ChEBI" id="CHEBI:84422"/>
        <dbReference type="EC" id="1.14.99.60"/>
    </reaction>
</comment>
<reference evidence="9" key="1">
    <citation type="journal article" date="2019" name="bioRxiv">
        <title>The Genome of the Zebra Mussel, Dreissena polymorpha: A Resource for Invasive Species Research.</title>
        <authorList>
            <person name="McCartney M.A."/>
            <person name="Auch B."/>
            <person name="Kono T."/>
            <person name="Mallez S."/>
            <person name="Zhang Y."/>
            <person name="Obille A."/>
            <person name="Becker A."/>
            <person name="Abrahante J.E."/>
            <person name="Garbe J."/>
            <person name="Badalamenti J.P."/>
            <person name="Herman A."/>
            <person name="Mangelson H."/>
            <person name="Liachko I."/>
            <person name="Sullivan S."/>
            <person name="Sone E.D."/>
            <person name="Koren S."/>
            <person name="Silverstein K.A.T."/>
            <person name="Beckman K.B."/>
            <person name="Gohl D.M."/>
        </authorList>
    </citation>
    <scope>NUCLEOTIDE SEQUENCE</scope>
    <source>
        <strain evidence="9">Duluth1</strain>
        <tissue evidence="9">Whole animal</tissue>
    </source>
</reference>
<keyword evidence="4 8" id="KW-0560">Oxidoreductase</keyword>
<dbReference type="CDD" id="cd01042">
    <property type="entry name" value="DMQH"/>
    <property type="match status" value="1"/>
</dbReference>
<comment type="subunit">
    <text evidence="8">Component of a multi-subunit COQ enzyme complex.</text>
</comment>
<comment type="caution">
    <text evidence="9">The sequence shown here is derived from an EMBL/GenBank/DDBJ whole genome shotgun (WGS) entry which is preliminary data.</text>
</comment>
<evidence type="ECO:0000256" key="5">
    <source>
        <dbReference type="ARBA" id="ARBA00023004"/>
    </source>
</evidence>
<keyword evidence="7 8" id="KW-0472">Membrane</keyword>
<keyword evidence="3 8" id="KW-0479">Metal-binding</keyword>
<dbReference type="PANTHER" id="PTHR11237:SF4">
    <property type="entry name" value="5-DEMETHOXYUBIQUINONE HYDROXYLASE, MITOCHONDRIAL"/>
    <property type="match status" value="1"/>
</dbReference>
<gene>
    <name evidence="9" type="ORF">DPMN_025713</name>
</gene>
<dbReference type="Pfam" id="PF03232">
    <property type="entry name" value="COQ7"/>
    <property type="match status" value="1"/>
</dbReference>
<protein>
    <recommendedName>
        <fullName evidence="8">5-demethoxyubiquinone hydroxylase, mitochondrial</fullName>
        <shortName evidence="8">DMQ hydroxylase</shortName>
        <ecNumber evidence="8">1.14.99.60</ecNumber>
    </recommendedName>
    <alternativeName>
        <fullName evidence="8">Ubiquinone biosynthesis monooxygenase COQ7</fullName>
    </alternativeName>
</protein>
<keyword evidence="10" id="KW-1185">Reference proteome</keyword>
<name>A0A9D4RDW3_DREPO</name>
<dbReference type="EMBL" id="JAIWYP010000002">
    <property type="protein sequence ID" value="KAH3862740.1"/>
    <property type="molecule type" value="Genomic_DNA"/>
</dbReference>
<evidence type="ECO:0000256" key="7">
    <source>
        <dbReference type="ARBA" id="ARBA00023136"/>
    </source>
</evidence>
<sequence length="204" mass="23184">MALQVTKRICLRCSIWHILVRNYSQREKAEQTKALLDKIIRIDHAGEFGAKRIYQGQLAVLGNTPSGPVIQQMQDEEQKHLLEFERLMHQHRARPTVLMPLWDIAGFALGAGSALLGKEGAMACTVAVESVIGEHYNDQIRELMEDNPEQHKELLKTLKEFRDDELHHHDTGLEHDAEKAPFYKALTEVIKAGCKGAIWISEKI</sequence>
<keyword evidence="2 8" id="KW-0831">Ubiquinone biosynthesis</keyword>
<keyword evidence="8" id="KW-0999">Mitochondrion inner membrane</keyword>
<feature type="binding site" evidence="8">
    <location>
        <position position="165"/>
    </location>
    <ligand>
        <name>Fe cation</name>
        <dbReference type="ChEBI" id="CHEBI:24875"/>
        <label>2</label>
    </ligand>
</feature>
<dbReference type="SUPFAM" id="SSF47240">
    <property type="entry name" value="Ferritin-like"/>
    <property type="match status" value="1"/>
</dbReference>
<keyword evidence="8" id="KW-0496">Mitochondrion</keyword>
<dbReference type="PANTHER" id="PTHR11237">
    <property type="entry name" value="COENZYME Q10 BIOSYNTHESIS PROTEIN 7"/>
    <property type="match status" value="1"/>
</dbReference>
<accession>A0A9D4RDW3</accession>
<reference evidence="9" key="2">
    <citation type="submission" date="2020-11" db="EMBL/GenBank/DDBJ databases">
        <authorList>
            <person name="McCartney M.A."/>
            <person name="Auch B."/>
            <person name="Kono T."/>
            <person name="Mallez S."/>
            <person name="Becker A."/>
            <person name="Gohl D.M."/>
            <person name="Silverstein K.A.T."/>
            <person name="Koren S."/>
            <person name="Bechman K.B."/>
            <person name="Herman A."/>
            <person name="Abrahante J.E."/>
            <person name="Garbe J."/>
        </authorList>
    </citation>
    <scope>NUCLEOTIDE SEQUENCE</scope>
    <source>
        <strain evidence="9">Duluth1</strain>
        <tissue evidence="9">Whole animal</tissue>
    </source>
</reference>
<comment type="cofactor">
    <cofactor evidence="8">
        <name>Fe cation</name>
        <dbReference type="ChEBI" id="CHEBI:24875"/>
    </cofactor>
    <text evidence="8">Binds 2 iron ions per subunit.</text>
</comment>
<dbReference type="InterPro" id="IPR009078">
    <property type="entry name" value="Ferritin-like_SF"/>
</dbReference>
<keyword evidence="5 8" id="KW-0408">Iron</keyword>
<evidence type="ECO:0000256" key="3">
    <source>
        <dbReference type="ARBA" id="ARBA00022723"/>
    </source>
</evidence>
<evidence type="ECO:0000313" key="9">
    <source>
        <dbReference type="EMBL" id="KAH3862740.1"/>
    </source>
</evidence>
<dbReference type="GO" id="GO:0008340">
    <property type="term" value="P:determination of adult lifespan"/>
    <property type="evidence" value="ECO:0007669"/>
    <property type="project" value="TreeGrafter"/>
</dbReference>
<organism evidence="9 10">
    <name type="scientific">Dreissena polymorpha</name>
    <name type="common">Zebra mussel</name>
    <name type="synonym">Mytilus polymorpha</name>
    <dbReference type="NCBI Taxonomy" id="45954"/>
    <lineage>
        <taxon>Eukaryota</taxon>
        <taxon>Metazoa</taxon>
        <taxon>Spiralia</taxon>
        <taxon>Lophotrochozoa</taxon>
        <taxon>Mollusca</taxon>
        <taxon>Bivalvia</taxon>
        <taxon>Autobranchia</taxon>
        <taxon>Heteroconchia</taxon>
        <taxon>Euheterodonta</taxon>
        <taxon>Imparidentia</taxon>
        <taxon>Neoheterodontei</taxon>
        <taxon>Myida</taxon>
        <taxon>Dreissenoidea</taxon>
        <taxon>Dreissenidae</taxon>
        <taxon>Dreissena</taxon>
    </lineage>
</organism>
<comment type="subcellular location">
    <subcellularLocation>
        <location evidence="8">Mitochondrion inner membrane</location>
        <topology evidence="8">Peripheral membrane protein</topology>
        <orientation evidence="8">Matrix side</orientation>
    </subcellularLocation>
</comment>
<keyword evidence="6 8" id="KW-0503">Monooxygenase</keyword>
<evidence type="ECO:0000256" key="4">
    <source>
        <dbReference type="ARBA" id="ARBA00023002"/>
    </source>
</evidence>
<evidence type="ECO:0000313" key="10">
    <source>
        <dbReference type="Proteomes" id="UP000828390"/>
    </source>
</evidence>
<feature type="binding site" evidence="8">
    <location>
        <position position="77"/>
    </location>
    <ligand>
        <name>Fe cation</name>
        <dbReference type="ChEBI" id="CHEBI:24875"/>
        <label>2</label>
    </ligand>
</feature>
<feature type="binding site" evidence="8">
    <location>
        <position position="129"/>
    </location>
    <ligand>
        <name>Fe cation</name>
        <dbReference type="ChEBI" id="CHEBI:24875"/>
        <label>2</label>
    </ligand>
</feature>
<feature type="binding site" evidence="8">
    <location>
        <position position="165"/>
    </location>
    <ligand>
        <name>Fe cation</name>
        <dbReference type="ChEBI" id="CHEBI:24875"/>
        <label>1</label>
    </ligand>
</feature>
<evidence type="ECO:0000256" key="6">
    <source>
        <dbReference type="ARBA" id="ARBA00023033"/>
    </source>
</evidence>
<evidence type="ECO:0000256" key="1">
    <source>
        <dbReference type="ARBA" id="ARBA00004749"/>
    </source>
</evidence>
<dbReference type="GO" id="GO:0008682">
    <property type="term" value="F:3-demethoxyubiquinol 3-hydroxylase activity"/>
    <property type="evidence" value="ECO:0007669"/>
    <property type="project" value="UniProtKB-EC"/>
</dbReference>
<dbReference type="GO" id="GO:0005634">
    <property type="term" value="C:nucleus"/>
    <property type="evidence" value="ECO:0007669"/>
    <property type="project" value="TreeGrafter"/>
</dbReference>
<dbReference type="GO" id="GO:0010468">
    <property type="term" value="P:regulation of gene expression"/>
    <property type="evidence" value="ECO:0007669"/>
    <property type="project" value="TreeGrafter"/>
</dbReference>
<dbReference type="HAMAP" id="MF_01658">
    <property type="entry name" value="COQ7"/>
    <property type="match status" value="1"/>
</dbReference>
<dbReference type="Proteomes" id="UP000828390">
    <property type="component" value="Unassembled WGS sequence"/>
</dbReference>
<feature type="binding site" evidence="8">
    <location>
        <position position="168"/>
    </location>
    <ligand>
        <name>Fe cation</name>
        <dbReference type="ChEBI" id="CHEBI:24875"/>
        <label>2</label>
    </ligand>
</feature>
<dbReference type="InterPro" id="IPR011566">
    <property type="entry name" value="Ubq_synth_Coq7"/>
</dbReference>
<dbReference type="GO" id="GO:0031314">
    <property type="term" value="C:extrinsic component of mitochondrial inner membrane"/>
    <property type="evidence" value="ECO:0007669"/>
    <property type="project" value="UniProtKB-UniRule"/>
</dbReference>
<dbReference type="OrthoDB" id="275371at2759"/>